<dbReference type="FunFam" id="3.30.70.1730:FF:000001">
    <property type="entry name" value="50S ribosomal protein L10"/>
    <property type="match status" value="1"/>
</dbReference>
<protein>
    <recommendedName>
        <fullName evidence="7 8">Large ribosomal subunit protein uL10</fullName>
    </recommendedName>
</protein>
<comment type="subunit">
    <text evidence="8">Part of the ribosomal stalk of the 50S ribosomal subunit. The N-terminus interacts with L11 and the large rRNA to form the base of the stalk. The C-terminus forms an elongated spine to which L12 dimers bind in a sequential fashion forming a multimeric L10(L12)X complex.</text>
</comment>
<evidence type="ECO:0000256" key="3">
    <source>
        <dbReference type="ARBA" id="ARBA00022730"/>
    </source>
</evidence>
<dbReference type="NCBIfam" id="NF000955">
    <property type="entry name" value="PRK00099.1-1"/>
    <property type="match status" value="1"/>
</dbReference>
<dbReference type="CDD" id="cd05797">
    <property type="entry name" value="Ribosomal_L10"/>
    <property type="match status" value="1"/>
</dbReference>
<keyword evidence="5 8" id="KW-0689">Ribosomal protein</keyword>
<keyword evidence="6 8" id="KW-0687">Ribonucleoprotein</keyword>
<dbReference type="HAMAP" id="MF_00362">
    <property type="entry name" value="Ribosomal_uL10"/>
    <property type="match status" value="1"/>
</dbReference>
<evidence type="ECO:0000313" key="9">
    <source>
        <dbReference type="EMBL" id="ABQ76648.1"/>
    </source>
</evidence>
<dbReference type="GO" id="GO:0015934">
    <property type="term" value="C:large ribosomal subunit"/>
    <property type="evidence" value="ECO:0007669"/>
    <property type="project" value="InterPro"/>
</dbReference>
<evidence type="ECO:0000256" key="4">
    <source>
        <dbReference type="ARBA" id="ARBA00022884"/>
    </source>
</evidence>
<dbReference type="InterPro" id="IPR047865">
    <property type="entry name" value="Ribosomal_uL10_bac_type"/>
</dbReference>
<comment type="similarity">
    <text evidence="2 8">Belongs to the universal ribosomal protein uL10 family.</text>
</comment>
<dbReference type="InterPro" id="IPR022973">
    <property type="entry name" value="Ribosomal_uL10_bac"/>
</dbReference>
<dbReference type="Pfam" id="PF00466">
    <property type="entry name" value="Ribosomal_L10"/>
    <property type="match status" value="1"/>
</dbReference>
<dbReference type="GO" id="GO:0070180">
    <property type="term" value="F:large ribosomal subunit rRNA binding"/>
    <property type="evidence" value="ECO:0007669"/>
    <property type="project" value="UniProtKB-UniRule"/>
</dbReference>
<comment type="function">
    <text evidence="1 8">Forms part of the ribosomal stalk, playing a central role in the interaction of the ribosome with GTP-bound translation factors.</text>
</comment>
<reference evidence="9" key="1">
    <citation type="submission" date="2007-05" db="EMBL/GenBank/DDBJ databases">
        <title>Complete sequence of Pseudomonas putida F1.</title>
        <authorList>
            <consortium name="US DOE Joint Genome Institute"/>
            <person name="Copeland A."/>
            <person name="Lucas S."/>
            <person name="Lapidus A."/>
            <person name="Barry K."/>
            <person name="Detter J.C."/>
            <person name="Glavina del Rio T."/>
            <person name="Hammon N."/>
            <person name="Israni S."/>
            <person name="Dalin E."/>
            <person name="Tice H."/>
            <person name="Pitluck S."/>
            <person name="Chain P."/>
            <person name="Malfatti S."/>
            <person name="Shin M."/>
            <person name="Vergez L."/>
            <person name="Schmutz J."/>
            <person name="Larimer F."/>
            <person name="Land M."/>
            <person name="Hauser L."/>
            <person name="Kyrpides N."/>
            <person name="Lykidis A."/>
            <person name="Parales R."/>
            <person name="Richardson P."/>
        </authorList>
    </citation>
    <scope>NUCLEOTIDE SEQUENCE [LARGE SCALE GENOMIC DNA]</scope>
    <source>
        <strain evidence="9">F1</strain>
    </source>
</reference>
<dbReference type="Gene3D" id="3.30.70.1730">
    <property type="match status" value="1"/>
</dbReference>
<keyword evidence="3 8" id="KW-0699">rRNA-binding</keyword>
<gene>
    <name evidence="8" type="primary">rplJ</name>
    <name evidence="9" type="ordered locus">Pput_0478</name>
</gene>
<evidence type="ECO:0000256" key="2">
    <source>
        <dbReference type="ARBA" id="ARBA00008889"/>
    </source>
</evidence>
<dbReference type="PANTHER" id="PTHR11560">
    <property type="entry name" value="39S RIBOSOMAL PROTEIN L10, MITOCHONDRIAL"/>
    <property type="match status" value="1"/>
</dbReference>
<dbReference type="InterPro" id="IPR001790">
    <property type="entry name" value="Ribosomal_uL10"/>
</dbReference>
<sequence length="195" mass="21210">MVLPIRYRIRHQNDIRPRPDETVKTRSKPVAIKLEDKKAIVAEVNEAAKVALSAVVADARGVTVSAMTGLRKEAREAGVYVRVVRNTLLKRAVEGTEFSILNDAFKGPTLIAFSNEHPGAAARLFKEFAKGQDKFEIKAAAFDGNFIAANQIDVLATLPTRDEAIARLMSVIQGATSKLARTLAAIRDQKEATAA</sequence>
<dbReference type="KEGG" id="ppf:Pput_0478"/>
<organism evidence="9">
    <name type="scientific">Pseudomonas putida (strain ATCC 700007 / DSM 6899 / JCM 31910 / BCRC 17059 / LMG 24140 / F1)</name>
    <dbReference type="NCBI Taxonomy" id="351746"/>
    <lineage>
        <taxon>Bacteria</taxon>
        <taxon>Pseudomonadati</taxon>
        <taxon>Pseudomonadota</taxon>
        <taxon>Gammaproteobacteria</taxon>
        <taxon>Pseudomonadales</taxon>
        <taxon>Pseudomonadaceae</taxon>
        <taxon>Pseudomonas</taxon>
    </lineage>
</organism>
<accession>A5VXN8</accession>
<dbReference type="PROSITE" id="PS01109">
    <property type="entry name" value="RIBOSOMAL_L10"/>
    <property type="match status" value="1"/>
</dbReference>
<name>A5VXN8_PSEP1</name>
<proteinExistence type="inferred from homology"/>
<dbReference type="EMBL" id="CP000712">
    <property type="protein sequence ID" value="ABQ76648.1"/>
    <property type="molecule type" value="Genomic_DNA"/>
</dbReference>
<dbReference type="GO" id="GO:0003735">
    <property type="term" value="F:structural constituent of ribosome"/>
    <property type="evidence" value="ECO:0007669"/>
    <property type="project" value="InterPro"/>
</dbReference>
<dbReference type="HOGENOM" id="CLU_092227_0_2_6"/>
<dbReference type="eggNOG" id="COG0244">
    <property type="taxonomic scope" value="Bacteria"/>
</dbReference>
<evidence type="ECO:0000256" key="5">
    <source>
        <dbReference type="ARBA" id="ARBA00022980"/>
    </source>
</evidence>
<dbReference type="AlphaFoldDB" id="A5VXN8"/>
<dbReference type="InterPro" id="IPR002363">
    <property type="entry name" value="Ribosomal_uL10_CS_bac"/>
</dbReference>
<evidence type="ECO:0000256" key="8">
    <source>
        <dbReference type="HAMAP-Rule" id="MF_00362"/>
    </source>
</evidence>
<keyword evidence="4 8" id="KW-0694">RNA-binding</keyword>
<dbReference type="GO" id="GO:0006412">
    <property type="term" value="P:translation"/>
    <property type="evidence" value="ECO:0007669"/>
    <property type="project" value="UniProtKB-UniRule"/>
</dbReference>
<dbReference type="InterPro" id="IPR043141">
    <property type="entry name" value="Ribosomal_uL10-like_sf"/>
</dbReference>
<dbReference type="Gene3D" id="6.10.250.2350">
    <property type="match status" value="1"/>
</dbReference>
<evidence type="ECO:0000256" key="7">
    <source>
        <dbReference type="ARBA" id="ARBA00035202"/>
    </source>
</evidence>
<evidence type="ECO:0000256" key="6">
    <source>
        <dbReference type="ARBA" id="ARBA00023274"/>
    </source>
</evidence>
<dbReference type="SUPFAM" id="SSF160369">
    <property type="entry name" value="Ribosomal protein L10-like"/>
    <property type="match status" value="1"/>
</dbReference>
<evidence type="ECO:0000256" key="1">
    <source>
        <dbReference type="ARBA" id="ARBA00002633"/>
    </source>
</evidence>